<organism evidence="1">
    <name type="scientific">Anguilla anguilla</name>
    <name type="common">European freshwater eel</name>
    <name type="synonym">Muraena anguilla</name>
    <dbReference type="NCBI Taxonomy" id="7936"/>
    <lineage>
        <taxon>Eukaryota</taxon>
        <taxon>Metazoa</taxon>
        <taxon>Chordata</taxon>
        <taxon>Craniata</taxon>
        <taxon>Vertebrata</taxon>
        <taxon>Euteleostomi</taxon>
        <taxon>Actinopterygii</taxon>
        <taxon>Neopterygii</taxon>
        <taxon>Teleostei</taxon>
        <taxon>Anguilliformes</taxon>
        <taxon>Anguillidae</taxon>
        <taxon>Anguilla</taxon>
    </lineage>
</organism>
<keyword evidence="3" id="KW-1185">Reference proteome</keyword>
<dbReference type="EMBL" id="JAFIRN010000019">
    <property type="protein sequence ID" value="KAG5830839.1"/>
    <property type="molecule type" value="Genomic_DNA"/>
</dbReference>
<sequence>MYICTAWMSVYVRELEIQRPRLNMIGYLHLFTCVLFSRFSGLSHRNLDQPRQSCHRFTINNIYAPYPVSTVRKKVKAKLRLQCRTKLKNE</sequence>
<reference evidence="2" key="3">
    <citation type="submission" date="2021-01" db="EMBL/GenBank/DDBJ databases">
        <title>A chromosome-scale assembly of European eel, Anguilla anguilla.</title>
        <authorList>
            <person name="Henkel C."/>
            <person name="Jong-Raadsen S.A."/>
            <person name="Dufour S."/>
            <person name="Weltzien F.-A."/>
            <person name="Palstra A.P."/>
            <person name="Pelster B."/>
            <person name="Spaink H.P."/>
            <person name="Van Den Thillart G.E."/>
            <person name="Jansen H."/>
            <person name="Zahm M."/>
            <person name="Klopp C."/>
            <person name="Cedric C."/>
            <person name="Louis A."/>
            <person name="Berthelot C."/>
            <person name="Parey E."/>
            <person name="Roest Crollius H."/>
            <person name="Montfort J."/>
            <person name="Robinson-Rechavi M."/>
            <person name="Bucao C."/>
            <person name="Bouchez O."/>
            <person name="Gislard M."/>
            <person name="Lluch J."/>
            <person name="Milhes M."/>
            <person name="Lampietro C."/>
            <person name="Lopez Roques C."/>
            <person name="Donnadieu C."/>
            <person name="Braasch I."/>
            <person name="Desvignes T."/>
            <person name="Postlethwait J."/>
            <person name="Bobe J."/>
            <person name="Guiguen Y."/>
            <person name="Dirks R."/>
        </authorList>
    </citation>
    <scope>NUCLEOTIDE SEQUENCE</scope>
    <source>
        <strain evidence="2">Tag_6206</strain>
        <tissue evidence="2">Liver</tissue>
    </source>
</reference>
<dbReference type="AlphaFoldDB" id="A0A0E9X0Q0"/>
<accession>A0A0E9X0Q0</accession>
<protein>
    <submittedName>
        <fullName evidence="1">Uncharacterized protein</fullName>
    </submittedName>
</protein>
<reference evidence="1" key="1">
    <citation type="submission" date="2014-11" db="EMBL/GenBank/DDBJ databases">
        <authorList>
            <person name="Amaro Gonzalez C."/>
        </authorList>
    </citation>
    <scope>NUCLEOTIDE SEQUENCE</scope>
</reference>
<dbReference type="Proteomes" id="UP001044222">
    <property type="component" value="Chromosome 19"/>
</dbReference>
<name>A0A0E9X0Q0_ANGAN</name>
<proteinExistence type="predicted"/>
<evidence type="ECO:0000313" key="3">
    <source>
        <dbReference type="Proteomes" id="UP001044222"/>
    </source>
</evidence>
<reference evidence="1" key="2">
    <citation type="journal article" date="2015" name="Fish Shellfish Immunol.">
        <title>Early steps in the European eel (Anguilla anguilla)-Vibrio vulnificus interaction in the gills: Role of the RtxA13 toxin.</title>
        <authorList>
            <person name="Callol A."/>
            <person name="Pajuelo D."/>
            <person name="Ebbesson L."/>
            <person name="Teles M."/>
            <person name="MacKenzie S."/>
            <person name="Amaro C."/>
        </authorList>
    </citation>
    <scope>NUCLEOTIDE SEQUENCE</scope>
</reference>
<gene>
    <name evidence="2" type="ORF">ANANG_G00314820</name>
</gene>
<evidence type="ECO:0000313" key="2">
    <source>
        <dbReference type="EMBL" id="KAG5830839.1"/>
    </source>
</evidence>
<evidence type="ECO:0000313" key="1">
    <source>
        <dbReference type="EMBL" id="JAH95248.1"/>
    </source>
</evidence>
<dbReference type="EMBL" id="GBXM01013329">
    <property type="protein sequence ID" value="JAH95248.1"/>
    <property type="molecule type" value="Transcribed_RNA"/>
</dbReference>